<evidence type="ECO:0000256" key="1">
    <source>
        <dbReference type="SAM" id="MobiDB-lite"/>
    </source>
</evidence>
<name>A0A6A4V8L5_AMPAM</name>
<dbReference type="Proteomes" id="UP000440578">
    <property type="component" value="Unassembled WGS sequence"/>
</dbReference>
<evidence type="ECO:0000313" key="3">
    <source>
        <dbReference type="Proteomes" id="UP000440578"/>
    </source>
</evidence>
<feature type="region of interest" description="Disordered" evidence="1">
    <location>
        <begin position="77"/>
        <end position="100"/>
    </location>
</feature>
<keyword evidence="3" id="KW-1185">Reference proteome</keyword>
<reference evidence="2 3" key="1">
    <citation type="submission" date="2019-07" db="EMBL/GenBank/DDBJ databases">
        <title>Draft genome assembly of a fouling barnacle, Amphibalanus amphitrite (Darwin, 1854): The first reference genome for Thecostraca.</title>
        <authorList>
            <person name="Kim W."/>
        </authorList>
    </citation>
    <scope>NUCLEOTIDE SEQUENCE [LARGE SCALE GENOMIC DNA]</scope>
    <source>
        <strain evidence="2">SNU_AA5</strain>
        <tissue evidence="2">Soma without cirri and trophi</tissue>
    </source>
</reference>
<comment type="caution">
    <text evidence="2">The sequence shown here is derived from an EMBL/GenBank/DDBJ whole genome shotgun (WGS) entry which is preliminary data.</text>
</comment>
<dbReference type="OrthoDB" id="6369263at2759"/>
<proteinExistence type="predicted"/>
<dbReference type="EMBL" id="VIIS01001802">
    <property type="protein sequence ID" value="KAF0292607.1"/>
    <property type="molecule type" value="Genomic_DNA"/>
</dbReference>
<evidence type="ECO:0000313" key="2">
    <source>
        <dbReference type="EMBL" id="KAF0292607.1"/>
    </source>
</evidence>
<dbReference type="PANTHER" id="PTHR47331:SF4">
    <property type="entry name" value="PEPTIDASE S1 DOMAIN-CONTAINING PROTEIN"/>
    <property type="match status" value="1"/>
</dbReference>
<protein>
    <submittedName>
        <fullName evidence="2">Uncharacterized protein</fullName>
    </submittedName>
</protein>
<gene>
    <name evidence="2" type="ORF">FJT64_009426</name>
</gene>
<accession>A0A6A4V8L5</accession>
<dbReference type="AlphaFoldDB" id="A0A6A4V8L5"/>
<organism evidence="2 3">
    <name type="scientific">Amphibalanus amphitrite</name>
    <name type="common">Striped barnacle</name>
    <name type="synonym">Balanus amphitrite</name>
    <dbReference type="NCBI Taxonomy" id="1232801"/>
    <lineage>
        <taxon>Eukaryota</taxon>
        <taxon>Metazoa</taxon>
        <taxon>Ecdysozoa</taxon>
        <taxon>Arthropoda</taxon>
        <taxon>Crustacea</taxon>
        <taxon>Multicrustacea</taxon>
        <taxon>Cirripedia</taxon>
        <taxon>Thoracica</taxon>
        <taxon>Thoracicalcarea</taxon>
        <taxon>Balanomorpha</taxon>
        <taxon>Balanoidea</taxon>
        <taxon>Balanidae</taxon>
        <taxon>Amphibalaninae</taxon>
        <taxon>Amphibalanus</taxon>
    </lineage>
</organism>
<dbReference type="PANTHER" id="PTHR47331">
    <property type="entry name" value="PHD-TYPE DOMAIN-CONTAINING PROTEIN"/>
    <property type="match status" value="1"/>
</dbReference>
<sequence length="100" mass="11928">MVKGLKISDTRGSNVIPMPRLYTLDKVPVDHSDIARIEDLRRWPHLQEVVAERVDVDIGLLIGANCDDRWMSFCRRQQQQQQQQQEQQEQQQQQQRGFWR</sequence>